<dbReference type="Gene3D" id="3.40.1350.10">
    <property type="match status" value="1"/>
</dbReference>
<evidence type="ECO:0000256" key="1">
    <source>
        <dbReference type="SAM" id="Phobius"/>
    </source>
</evidence>
<dbReference type="GO" id="GO:0015666">
    <property type="term" value="F:restriction endodeoxyribonuclease activity"/>
    <property type="evidence" value="ECO:0007669"/>
    <property type="project" value="TreeGrafter"/>
</dbReference>
<dbReference type="Pfam" id="PF04471">
    <property type="entry name" value="Mrr_cat"/>
    <property type="match status" value="1"/>
</dbReference>
<protein>
    <recommendedName>
        <fullName evidence="2">Restriction endonuclease type IV Mrr domain-containing protein</fullName>
    </recommendedName>
</protein>
<name>A0A443ZP15_9PSED</name>
<dbReference type="RefSeq" id="WP_128324429.1">
    <property type="nucleotide sequence ID" value="NZ_QJRG01000047.1"/>
</dbReference>
<reference evidence="3 4" key="1">
    <citation type="submission" date="2018-06" db="EMBL/GenBank/DDBJ databases">
        <title>Bacteria isolated from soil of Wuhan.</title>
        <authorList>
            <person name="Wei X."/>
            <person name="Chunhua H."/>
        </authorList>
    </citation>
    <scope>NUCLEOTIDE SEQUENCE [LARGE SCALE GENOMIC DNA]</scope>
    <source>
        <strain evidence="4">xwS2</strain>
    </source>
</reference>
<evidence type="ECO:0000259" key="2">
    <source>
        <dbReference type="Pfam" id="PF04471"/>
    </source>
</evidence>
<dbReference type="InterPro" id="IPR011335">
    <property type="entry name" value="Restrct_endonuc-II-like"/>
</dbReference>
<keyword evidence="1" id="KW-0472">Membrane</keyword>
<evidence type="ECO:0000313" key="4">
    <source>
        <dbReference type="Proteomes" id="UP000288983"/>
    </source>
</evidence>
<dbReference type="InterPro" id="IPR007560">
    <property type="entry name" value="Restrct_endonuc_IV_Mrr"/>
</dbReference>
<organism evidence="3 4">
    <name type="scientific">Pseudomonas alkylphenolica</name>
    <dbReference type="NCBI Taxonomy" id="237609"/>
    <lineage>
        <taxon>Bacteria</taxon>
        <taxon>Pseudomonadati</taxon>
        <taxon>Pseudomonadota</taxon>
        <taxon>Gammaproteobacteria</taxon>
        <taxon>Pseudomonadales</taxon>
        <taxon>Pseudomonadaceae</taxon>
        <taxon>Pseudomonas</taxon>
    </lineage>
</organism>
<dbReference type="Proteomes" id="UP000288983">
    <property type="component" value="Unassembled WGS sequence"/>
</dbReference>
<accession>A0A443ZP15</accession>
<keyword evidence="1" id="KW-0812">Transmembrane</keyword>
<keyword evidence="1" id="KW-1133">Transmembrane helix</keyword>
<dbReference type="GO" id="GO:0009307">
    <property type="term" value="P:DNA restriction-modification system"/>
    <property type="evidence" value="ECO:0007669"/>
    <property type="project" value="InterPro"/>
</dbReference>
<dbReference type="InterPro" id="IPR052906">
    <property type="entry name" value="Type_IV_Methyl-Rstrct_Enzyme"/>
</dbReference>
<comment type="caution">
    <text evidence="3">The sequence shown here is derived from an EMBL/GenBank/DDBJ whole genome shotgun (WGS) entry which is preliminary data.</text>
</comment>
<evidence type="ECO:0000313" key="3">
    <source>
        <dbReference type="EMBL" id="RWU20826.1"/>
    </source>
</evidence>
<dbReference type="EMBL" id="QJRG01000047">
    <property type="protein sequence ID" value="RWU20826.1"/>
    <property type="molecule type" value="Genomic_DNA"/>
</dbReference>
<feature type="transmembrane region" description="Helical" evidence="1">
    <location>
        <begin position="20"/>
        <end position="44"/>
    </location>
</feature>
<proteinExistence type="predicted"/>
<dbReference type="PANTHER" id="PTHR30015:SF6">
    <property type="entry name" value="SLL1429 PROTEIN"/>
    <property type="match status" value="1"/>
</dbReference>
<feature type="domain" description="Restriction endonuclease type IV Mrr" evidence="2">
    <location>
        <begin position="230"/>
        <end position="333"/>
    </location>
</feature>
<dbReference type="OrthoDB" id="9797274at2"/>
<dbReference type="SUPFAM" id="SSF52980">
    <property type="entry name" value="Restriction endonuclease-like"/>
    <property type="match status" value="1"/>
</dbReference>
<sequence length="351" mass="38635">MQNRRRRKGHKAAKGNVEAIVTTAAICFGLIIILSIVNGLISFFSSHPLALFGLFAAAFVLACVYMYLILPMIVDKKLSKQRKVLEVLAATIKSMSKGHPGYDLSTFTKGSDYTAIKDSLCWRLLECVALKSVEPHLKTLTRKRSQLVYVDEYGRENNSKWKKELDYFVGEVMLPIDVGGLPQQALSLLEGGYASFLSESDDKTVKLHWINWLEGITAESQPGARVHGDMTGHEYEHYVAEIIRDNDWSASVTKGSGDHGADIIATQEGVRLVVQCKQYSSAVGNKSVQEAYSAKGFYECHYACVVTNSSFTPAAKQAATKLGVQLLHHDDLPDYLVGLETERLPLGAATG</sequence>
<dbReference type="AlphaFoldDB" id="A0A443ZP15"/>
<feature type="transmembrane region" description="Helical" evidence="1">
    <location>
        <begin position="50"/>
        <end position="74"/>
    </location>
</feature>
<dbReference type="InterPro" id="IPR011856">
    <property type="entry name" value="tRNA_endonuc-like_dom_sf"/>
</dbReference>
<gene>
    <name evidence="3" type="ORF">DM813_16495</name>
</gene>
<dbReference type="GO" id="GO:0003677">
    <property type="term" value="F:DNA binding"/>
    <property type="evidence" value="ECO:0007669"/>
    <property type="project" value="InterPro"/>
</dbReference>
<dbReference type="PANTHER" id="PTHR30015">
    <property type="entry name" value="MRR RESTRICTION SYSTEM PROTEIN"/>
    <property type="match status" value="1"/>
</dbReference>